<dbReference type="GeneID" id="17354509"/>
<protein>
    <recommendedName>
        <fullName evidence="2">U-box domain-containing protein</fullName>
    </recommendedName>
</protein>
<feature type="domain" description="U-box" evidence="2">
    <location>
        <begin position="28"/>
        <end position="103"/>
    </location>
</feature>
<organism evidence="4">
    <name type="scientific">Chlorella variabilis</name>
    <name type="common">Green alga</name>
    <dbReference type="NCBI Taxonomy" id="554065"/>
    <lineage>
        <taxon>Eukaryota</taxon>
        <taxon>Viridiplantae</taxon>
        <taxon>Chlorophyta</taxon>
        <taxon>core chlorophytes</taxon>
        <taxon>Trebouxiophyceae</taxon>
        <taxon>Chlorellales</taxon>
        <taxon>Chlorellaceae</taxon>
        <taxon>Chlorella clade</taxon>
        <taxon>Chlorella</taxon>
    </lineage>
</organism>
<dbReference type="EMBL" id="GL433846">
    <property type="protein sequence ID" value="EFN54991.1"/>
    <property type="molecule type" value="Genomic_DNA"/>
</dbReference>
<reference evidence="3 4" key="1">
    <citation type="journal article" date="2010" name="Plant Cell">
        <title>The Chlorella variabilis NC64A genome reveals adaptation to photosymbiosis, coevolution with viruses, and cryptic sex.</title>
        <authorList>
            <person name="Blanc G."/>
            <person name="Duncan G."/>
            <person name="Agarkova I."/>
            <person name="Borodovsky M."/>
            <person name="Gurnon J."/>
            <person name="Kuo A."/>
            <person name="Lindquist E."/>
            <person name="Lucas S."/>
            <person name="Pangilinan J."/>
            <person name="Polle J."/>
            <person name="Salamov A."/>
            <person name="Terry A."/>
            <person name="Yamada T."/>
            <person name="Dunigan D.D."/>
            <person name="Grigoriev I.V."/>
            <person name="Claverie J.M."/>
            <person name="Van Etten J.L."/>
        </authorList>
    </citation>
    <scope>NUCLEOTIDE SEQUENCE [LARGE SCALE GENOMIC DNA]</scope>
    <source>
        <strain evidence="3 4">NC64A</strain>
    </source>
</reference>
<dbReference type="KEGG" id="cvr:CHLNCDRAFT_134795"/>
<dbReference type="UniPathway" id="UPA00143"/>
<dbReference type="eggNOG" id="ENOG502RRDF">
    <property type="taxonomic scope" value="Eukaryota"/>
</dbReference>
<accession>E1ZGT0</accession>
<dbReference type="PROSITE" id="PS51698">
    <property type="entry name" value="U_BOX"/>
    <property type="match status" value="1"/>
</dbReference>
<feature type="region of interest" description="Disordered" evidence="1">
    <location>
        <begin position="13"/>
        <end position="33"/>
    </location>
</feature>
<evidence type="ECO:0000313" key="4">
    <source>
        <dbReference type="Proteomes" id="UP000008141"/>
    </source>
</evidence>
<evidence type="ECO:0000259" key="2">
    <source>
        <dbReference type="PROSITE" id="PS51698"/>
    </source>
</evidence>
<feature type="compositionally biased region" description="Acidic residues" evidence="1">
    <location>
        <begin position="24"/>
        <end position="33"/>
    </location>
</feature>
<dbReference type="PANTHER" id="PTHR23315">
    <property type="entry name" value="U BOX DOMAIN-CONTAINING"/>
    <property type="match status" value="1"/>
</dbReference>
<gene>
    <name evidence="3" type="ORF">CHLNCDRAFT_134795</name>
</gene>
<dbReference type="SMART" id="SM00504">
    <property type="entry name" value="Ubox"/>
    <property type="match status" value="1"/>
</dbReference>
<name>E1ZGT0_CHLVA</name>
<feature type="region of interest" description="Disordered" evidence="1">
    <location>
        <begin position="295"/>
        <end position="339"/>
    </location>
</feature>
<dbReference type="PANTHER" id="PTHR23315:SF7">
    <property type="entry name" value="U-BOX DOMAIN-CONTAINING PROTEIN 4"/>
    <property type="match status" value="1"/>
</dbReference>
<feature type="compositionally biased region" description="Acidic residues" evidence="1">
    <location>
        <begin position="312"/>
        <end position="333"/>
    </location>
</feature>
<dbReference type="GO" id="GO:0016567">
    <property type="term" value="P:protein ubiquitination"/>
    <property type="evidence" value="ECO:0007669"/>
    <property type="project" value="UniProtKB-UniPathway"/>
</dbReference>
<dbReference type="GO" id="GO:0004842">
    <property type="term" value="F:ubiquitin-protein transferase activity"/>
    <property type="evidence" value="ECO:0007669"/>
    <property type="project" value="InterPro"/>
</dbReference>
<evidence type="ECO:0000313" key="3">
    <source>
        <dbReference type="EMBL" id="EFN54991.1"/>
    </source>
</evidence>
<dbReference type="OrthoDB" id="535898at2759"/>
<dbReference type="Gene3D" id="3.30.40.10">
    <property type="entry name" value="Zinc/RING finger domain, C3HC4 (zinc finger)"/>
    <property type="match status" value="1"/>
</dbReference>
<sequence length="339" mass="36535">MLGRLVQRLAGAAGGAQAGRHPQDEDDEGDEDFMDPITFACMQDPVLLCGTGQIYCLSSLRAWLDTGSRTCPKTNVVMRDVEVVRLPSVRSRIAAWRASQGLPPLRPLDPPPEVVREAGAGVAQALAGLRGGDVYRRGLAAGAVNDMLIEWGRLEPLPARQQVMEAMLLDLVWLMRQGTPTAAAVPFEYNRCSAAAAMWGLCKCAAGRGEVRRGGGVRLLKLMALQAEAGGEQPGPLGEKLVRFDKRDASGCLLALRLTEDEAAEEPAVSIPQLRRWNHCSHAWLLGRVAEPTEGYSEDEQAALLPLLATGEEQDETDEEDWEDGAEEEEEGGEGAGAE</sequence>
<dbReference type="InterPro" id="IPR013083">
    <property type="entry name" value="Znf_RING/FYVE/PHD"/>
</dbReference>
<dbReference type="InParanoid" id="E1ZGT0"/>
<keyword evidence="4" id="KW-1185">Reference proteome</keyword>
<dbReference type="AlphaFoldDB" id="E1ZGT0"/>
<evidence type="ECO:0000256" key="1">
    <source>
        <dbReference type="SAM" id="MobiDB-lite"/>
    </source>
</evidence>
<dbReference type="Proteomes" id="UP000008141">
    <property type="component" value="Unassembled WGS sequence"/>
</dbReference>
<proteinExistence type="predicted"/>
<dbReference type="RefSeq" id="XP_005847093.1">
    <property type="nucleotide sequence ID" value="XM_005847031.1"/>
</dbReference>
<dbReference type="Pfam" id="PF04564">
    <property type="entry name" value="U-box"/>
    <property type="match status" value="1"/>
</dbReference>
<dbReference type="InterPro" id="IPR003613">
    <property type="entry name" value="Ubox_domain"/>
</dbReference>
<dbReference type="SUPFAM" id="SSF57850">
    <property type="entry name" value="RING/U-box"/>
    <property type="match status" value="1"/>
</dbReference>